<comment type="caution">
    <text evidence="12">The sequence shown here is derived from an EMBL/GenBank/DDBJ whole genome shotgun (WGS) entry which is preliminary data.</text>
</comment>
<dbReference type="PANTHER" id="PTHR30352">
    <property type="entry name" value="PYRUVATE FORMATE-LYASE-ACTIVATING ENZYME"/>
    <property type="match status" value="1"/>
</dbReference>
<evidence type="ECO:0000256" key="9">
    <source>
        <dbReference type="ARBA" id="ARBA00047365"/>
    </source>
</evidence>
<evidence type="ECO:0000256" key="1">
    <source>
        <dbReference type="ARBA" id="ARBA00001966"/>
    </source>
</evidence>
<dbReference type="PIRSF" id="PIRSF000371">
    <property type="entry name" value="PFL_act_enz"/>
    <property type="match status" value="1"/>
</dbReference>
<keyword evidence="12" id="KW-0670">Pyruvate</keyword>
<name>A0A366IH77_9FIRM</name>
<keyword evidence="13" id="KW-1185">Reference proteome</keyword>
<proteinExistence type="inferred from homology"/>
<keyword evidence="8" id="KW-0411">Iron-sulfur</keyword>
<dbReference type="GO" id="GO:0016829">
    <property type="term" value="F:lyase activity"/>
    <property type="evidence" value="ECO:0007669"/>
    <property type="project" value="UniProtKB-KW"/>
</dbReference>
<dbReference type="OrthoDB" id="9782387at2"/>
<keyword evidence="3" id="KW-0004">4Fe-4S</keyword>
<evidence type="ECO:0000259" key="10">
    <source>
        <dbReference type="PROSITE" id="PS51379"/>
    </source>
</evidence>
<dbReference type="SUPFAM" id="SSF102114">
    <property type="entry name" value="Radical SAM enzymes"/>
    <property type="match status" value="1"/>
</dbReference>
<sequence>MEEKRAIIFNIQKFSIHDGPGIRTVVFFKGCPLRCLWCANPESQIGKIQISWDDTKCVECNKCVESCPEGSIINVNGRKQIDTNKCENWETIIKECPTKGFTVEGEYKSVDEIMQEVLKDKVFYEESGGGVTLSGGEVLQQADFAIELLKELKKYGIHRAAETTGYAAPQIFERFIEHIDLLLYDMKHYDPVKHKEATNVDNKITQANMRTAVKKGKKIIARIPVIPGFNDDLKDAKEFCKLLKDIGIKEVNLLPFHQMGEKKYEALGMEYKMKGIKQLHPEDLKEYQEIFLREEFDCKI</sequence>
<feature type="domain" description="4Fe-4S ferredoxin-type" evidence="10">
    <location>
        <begin position="48"/>
        <end position="78"/>
    </location>
</feature>
<keyword evidence="4" id="KW-0949">S-adenosyl-L-methionine</keyword>
<dbReference type="InterPro" id="IPR040074">
    <property type="entry name" value="BssD/PflA/YjjW"/>
</dbReference>
<feature type="domain" description="Radical SAM core" evidence="11">
    <location>
        <begin position="17"/>
        <end position="297"/>
    </location>
</feature>
<dbReference type="InterPro" id="IPR012839">
    <property type="entry name" value="Organic_radical_activase"/>
</dbReference>
<dbReference type="GO" id="GO:0046872">
    <property type="term" value="F:metal ion binding"/>
    <property type="evidence" value="ECO:0007669"/>
    <property type="project" value="UniProtKB-KW"/>
</dbReference>
<evidence type="ECO:0000313" key="13">
    <source>
        <dbReference type="Proteomes" id="UP000253490"/>
    </source>
</evidence>
<reference evidence="12 13" key="1">
    <citation type="submission" date="2018-06" db="EMBL/GenBank/DDBJ databases">
        <title>Genomic Encyclopedia of Type Strains, Phase IV (KMG-IV): sequencing the most valuable type-strain genomes for metagenomic binning, comparative biology and taxonomic classification.</title>
        <authorList>
            <person name="Goeker M."/>
        </authorList>
    </citation>
    <scope>NUCLEOTIDE SEQUENCE [LARGE SCALE GENOMIC DNA]</scope>
    <source>
        <strain evidence="12 13">DSM 22112</strain>
    </source>
</reference>
<evidence type="ECO:0000256" key="2">
    <source>
        <dbReference type="ARBA" id="ARBA00009777"/>
    </source>
</evidence>
<evidence type="ECO:0000256" key="4">
    <source>
        <dbReference type="ARBA" id="ARBA00022691"/>
    </source>
</evidence>
<evidence type="ECO:0000259" key="11">
    <source>
        <dbReference type="PROSITE" id="PS51918"/>
    </source>
</evidence>
<evidence type="ECO:0000256" key="5">
    <source>
        <dbReference type="ARBA" id="ARBA00022723"/>
    </source>
</evidence>
<evidence type="ECO:0000256" key="7">
    <source>
        <dbReference type="ARBA" id="ARBA00023004"/>
    </source>
</evidence>
<dbReference type="SUPFAM" id="SSF54862">
    <property type="entry name" value="4Fe-4S ferredoxins"/>
    <property type="match status" value="1"/>
</dbReference>
<dbReference type="SFLD" id="SFLDS00029">
    <property type="entry name" value="Radical_SAM"/>
    <property type="match status" value="1"/>
</dbReference>
<keyword evidence="12" id="KW-0456">Lyase</keyword>
<dbReference type="Pfam" id="PF00037">
    <property type="entry name" value="Fer4"/>
    <property type="match status" value="1"/>
</dbReference>
<dbReference type="PROSITE" id="PS01087">
    <property type="entry name" value="RADICAL_ACTIVATING"/>
    <property type="match status" value="1"/>
</dbReference>
<dbReference type="InterPro" id="IPR001989">
    <property type="entry name" value="Radical_activat_CS"/>
</dbReference>
<dbReference type="EMBL" id="QNRX01000001">
    <property type="protein sequence ID" value="RBP70190.1"/>
    <property type="molecule type" value="Genomic_DNA"/>
</dbReference>
<dbReference type="PROSITE" id="PS51379">
    <property type="entry name" value="4FE4S_FER_2"/>
    <property type="match status" value="1"/>
</dbReference>
<dbReference type="PROSITE" id="PS51918">
    <property type="entry name" value="RADICAL_SAM"/>
    <property type="match status" value="1"/>
</dbReference>
<dbReference type="InterPro" id="IPR017900">
    <property type="entry name" value="4Fe4S_Fe_S_CS"/>
</dbReference>
<dbReference type="Proteomes" id="UP000253490">
    <property type="component" value="Unassembled WGS sequence"/>
</dbReference>
<keyword evidence="5" id="KW-0479">Metal-binding</keyword>
<dbReference type="InterPro" id="IPR034457">
    <property type="entry name" value="Organic_radical-activating"/>
</dbReference>
<dbReference type="Gene3D" id="3.30.70.20">
    <property type="match status" value="1"/>
</dbReference>
<dbReference type="Gene3D" id="3.20.20.70">
    <property type="entry name" value="Aldolase class I"/>
    <property type="match status" value="1"/>
</dbReference>
<keyword evidence="6" id="KW-0560">Oxidoreductase</keyword>
<dbReference type="InterPro" id="IPR058240">
    <property type="entry name" value="rSAM_sf"/>
</dbReference>
<dbReference type="Pfam" id="PF04055">
    <property type="entry name" value="Radical_SAM"/>
    <property type="match status" value="1"/>
</dbReference>
<gene>
    <name evidence="12" type="ORF">DES36_101249</name>
</gene>
<comment type="cofactor">
    <cofactor evidence="1">
        <name>[4Fe-4S] cluster</name>
        <dbReference type="ChEBI" id="CHEBI:49883"/>
    </cofactor>
</comment>
<evidence type="ECO:0000313" key="12">
    <source>
        <dbReference type="EMBL" id="RBP70190.1"/>
    </source>
</evidence>
<dbReference type="InterPro" id="IPR007197">
    <property type="entry name" value="rSAM"/>
</dbReference>
<dbReference type="PANTHER" id="PTHR30352:SF4">
    <property type="entry name" value="PYRUVATE FORMATE-LYASE 2-ACTIVATING ENZYME"/>
    <property type="match status" value="1"/>
</dbReference>
<comment type="similarity">
    <text evidence="2">Belongs to the organic radical-activating enzymes family.</text>
</comment>
<dbReference type="InterPro" id="IPR013785">
    <property type="entry name" value="Aldolase_TIM"/>
</dbReference>
<evidence type="ECO:0000256" key="3">
    <source>
        <dbReference type="ARBA" id="ARBA00022485"/>
    </source>
</evidence>
<evidence type="ECO:0000256" key="8">
    <source>
        <dbReference type="ARBA" id="ARBA00023014"/>
    </source>
</evidence>
<dbReference type="InterPro" id="IPR017896">
    <property type="entry name" value="4Fe4S_Fe-S-bd"/>
</dbReference>
<comment type="catalytic activity">
    <reaction evidence="9">
        <text>glycyl-[protein] + reduced [flavodoxin] + S-adenosyl-L-methionine = glycin-2-yl radical-[protein] + semiquinone [flavodoxin] + 5'-deoxyadenosine + L-methionine + H(+)</text>
        <dbReference type="Rhea" id="RHEA:61976"/>
        <dbReference type="Rhea" id="RHEA-COMP:10622"/>
        <dbReference type="Rhea" id="RHEA-COMP:14480"/>
        <dbReference type="Rhea" id="RHEA-COMP:15993"/>
        <dbReference type="Rhea" id="RHEA-COMP:15994"/>
        <dbReference type="ChEBI" id="CHEBI:15378"/>
        <dbReference type="ChEBI" id="CHEBI:17319"/>
        <dbReference type="ChEBI" id="CHEBI:29947"/>
        <dbReference type="ChEBI" id="CHEBI:32722"/>
        <dbReference type="ChEBI" id="CHEBI:57618"/>
        <dbReference type="ChEBI" id="CHEBI:57844"/>
        <dbReference type="ChEBI" id="CHEBI:59789"/>
        <dbReference type="ChEBI" id="CHEBI:140311"/>
    </reaction>
</comment>
<dbReference type="GO" id="GO:0051539">
    <property type="term" value="F:4 iron, 4 sulfur cluster binding"/>
    <property type="evidence" value="ECO:0007669"/>
    <property type="project" value="UniProtKB-KW"/>
</dbReference>
<dbReference type="AlphaFoldDB" id="A0A366IH77"/>
<dbReference type="GO" id="GO:0016491">
    <property type="term" value="F:oxidoreductase activity"/>
    <property type="evidence" value="ECO:0007669"/>
    <property type="project" value="UniProtKB-KW"/>
</dbReference>
<dbReference type="SFLD" id="SFLDG01118">
    <property type="entry name" value="activating_enzymes__group_2"/>
    <property type="match status" value="1"/>
</dbReference>
<protein>
    <submittedName>
        <fullName evidence="12">Pyruvate formate lyase activating enzyme</fullName>
    </submittedName>
</protein>
<accession>A0A366IH77</accession>
<dbReference type="SFLD" id="SFLDG01066">
    <property type="entry name" value="organic_radical-activating_enz"/>
    <property type="match status" value="1"/>
</dbReference>
<keyword evidence="7" id="KW-0408">Iron</keyword>
<dbReference type="NCBIfam" id="TIGR02494">
    <property type="entry name" value="PFLE_PFLC"/>
    <property type="match status" value="1"/>
</dbReference>
<dbReference type="RefSeq" id="WP_113919397.1">
    <property type="nucleotide sequence ID" value="NZ_QNRX01000001.1"/>
</dbReference>
<dbReference type="PROSITE" id="PS00198">
    <property type="entry name" value="4FE4S_FER_1"/>
    <property type="match status" value="1"/>
</dbReference>
<organism evidence="12 13">
    <name type="scientific">Alkalibaculum bacchi</name>
    <dbReference type="NCBI Taxonomy" id="645887"/>
    <lineage>
        <taxon>Bacteria</taxon>
        <taxon>Bacillati</taxon>
        <taxon>Bacillota</taxon>
        <taxon>Clostridia</taxon>
        <taxon>Eubacteriales</taxon>
        <taxon>Eubacteriaceae</taxon>
        <taxon>Alkalibaculum</taxon>
    </lineage>
</organism>
<evidence type="ECO:0000256" key="6">
    <source>
        <dbReference type="ARBA" id="ARBA00023002"/>
    </source>
</evidence>